<name>A0ABU8T4N5_9PSEU</name>
<keyword evidence="3" id="KW-0732">Signal</keyword>
<sequence length="270" mass="26616">MRALIRSAALAAPPVVPVLVVAALLCAGCAAPPATARSAVAATPEPAATTRPVAAGPAPVVLLDPGHNGGNATHPAAVNRQVPDGRGGTKPCNTTGTSTDDGYAEHAFTWDLAGRVRARLEAAGVRVVLTRPDDDGVGPCVDVRGAAGGRAGAALAVSLHADGAAAAAHGFHVAYAEPAVHGTGPESLRLATGLRDALRAAGFATAGYIGRDGLDGRDDLAGLNSSTVPTALVEAGNMRNAGDAAVLRDAAGRDRIAAAVAAAVLARLGR</sequence>
<feature type="region of interest" description="Disordered" evidence="2">
    <location>
        <begin position="65"/>
        <end position="98"/>
    </location>
</feature>
<dbReference type="Gene3D" id="3.40.630.40">
    <property type="entry name" value="Zn-dependent exopeptidases"/>
    <property type="match status" value="1"/>
</dbReference>
<keyword evidence="6" id="KW-1185">Reference proteome</keyword>
<proteinExistence type="predicted"/>
<dbReference type="EC" id="3.5.1.28" evidence="5"/>
<evidence type="ECO:0000256" key="2">
    <source>
        <dbReference type="SAM" id="MobiDB-lite"/>
    </source>
</evidence>
<reference evidence="5 6" key="1">
    <citation type="submission" date="2024-03" db="EMBL/GenBank/DDBJ databases">
        <title>Draft genome sequence of Pseudonocardia sp. DW16-2.</title>
        <authorList>
            <person name="Duangmal K."/>
        </authorList>
    </citation>
    <scope>NUCLEOTIDE SEQUENCE [LARGE SCALE GENOMIC DNA]</scope>
    <source>
        <strain evidence="5 6">DW16-2</strain>
    </source>
</reference>
<evidence type="ECO:0000256" key="3">
    <source>
        <dbReference type="SAM" id="SignalP"/>
    </source>
</evidence>
<dbReference type="SMART" id="SM00646">
    <property type="entry name" value="Ami_3"/>
    <property type="match status" value="1"/>
</dbReference>
<feature type="domain" description="MurNAc-LAA" evidence="4">
    <location>
        <begin position="143"/>
        <end position="265"/>
    </location>
</feature>
<protein>
    <submittedName>
        <fullName evidence="5">N-acetylmuramoyl-L-alanine amidase</fullName>
        <ecNumber evidence="5">3.5.1.28</ecNumber>
    </submittedName>
</protein>
<dbReference type="PANTHER" id="PTHR30404:SF0">
    <property type="entry name" value="N-ACETYLMURAMOYL-L-ALANINE AMIDASE AMIC"/>
    <property type="match status" value="1"/>
</dbReference>
<organism evidence="5 6">
    <name type="scientific">Pseudonocardia spirodelae</name>
    <dbReference type="NCBI Taxonomy" id="3133431"/>
    <lineage>
        <taxon>Bacteria</taxon>
        <taxon>Bacillati</taxon>
        <taxon>Actinomycetota</taxon>
        <taxon>Actinomycetes</taxon>
        <taxon>Pseudonocardiales</taxon>
        <taxon>Pseudonocardiaceae</taxon>
        <taxon>Pseudonocardia</taxon>
    </lineage>
</organism>
<dbReference type="PANTHER" id="PTHR30404">
    <property type="entry name" value="N-ACETYLMURAMOYL-L-ALANINE AMIDASE"/>
    <property type="match status" value="1"/>
</dbReference>
<dbReference type="InterPro" id="IPR002508">
    <property type="entry name" value="MurNAc-LAA_cat"/>
</dbReference>
<comment type="caution">
    <text evidence="5">The sequence shown here is derived from an EMBL/GenBank/DDBJ whole genome shotgun (WGS) entry which is preliminary data.</text>
</comment>
<dbReference type="InterPro" id="IPR050695">
    <property type="entry name" value="N-acetylmuramoyl_amidase_3"/>
</dbReference>
<dbReference type="Proteomes" id="UP001364211">
    <property type="component" value="Unassembled WGS sequence"/>
</dbReference>
<keyword evidence="1 5" id="KW-0378">Hydrolase</keyword>
<dbReference type="RefSeq" id="WP_340287655.1">
    <property type="nucleotide sequence ID" value="NZ_JBBJUP010000005.1"/>
</dbReference>
<accession>A0ABU8T4N5</accession>
<dbReference type="SUPFAM" id="SSF53187">
    <property type="entry name" value="Zn-dependent exopeptidases"/>
    <property type="match status" value="1"/>
</dbReference>
<evidence type="ECO:0000313" key="5">
    <source>
        <dbReference type="EMBL" id="MEJ8278918.1"/>
    </source>
</evidence>
<evidence type="ECO:0000256" key="1">
    <source>
        <dbReference type="ARBA" id="ARBA00022801"/>
    </source>
</evidence>
<feature type="chain" id="PRO_5045766356" evidence="3">
    <location>
        <begin position="37"/>
        <end position="270"/>
    </location>
</feature>
<dbReference type="EMBL" id="JBBJUP010000005">
    <property type="protein sequence ID" value="MEJ8278918.1"/>
    <property type="molecule type" value="Genomic_DNA"/>
</dbReference>
<gene>
    <name evidence="5" type="ORF">WJX68_08255</name>
</gene>
<dbReference type="CDD" id="cd02696">
    <property type="entry name" value="MurNAc-LAA"/>
    <property type="match status" value="1"/>
</dbReference>
<dbReference type="GO" id="GO:0008745">
    <property type="term" value="F:N-acetylmuramoyl-L-alanine amidase activity"/>
    <property type="evidence" value="ECO:0007669"/>
    <property type="project" value="UniProtKB-EC"/>
</dbReference>
<evidence type="ECO:0000259" key="4">
    <source>
        <dbReference type="SMART" id="SM00646"/>
    </source>
</evidence>
<evidence type="ECO:0000313" key="6">
    <source>
        <dbReference type="Proteomes" id="UP001364211"/>
    </source>
</evidence>
<feature type="signal peptide" evidence="3">
    <location>
        <begin position="1"/>
        <end position="36"/>
    </location>
</feature>
<dbReference type="Pfam" id="PF01520">
    <property type="entry name" value="Amidase_3"/>
    <property type="match status" value="1"/>
</dbReference>